<dbReference type="NCBIfam" id="TIGR01845">
    <property type="entry name" value="outer_NodT"/>
    <property type="match status" value="1"/>
</dbReference>
<comment type="similarity">
    <text evidence="1 2">Belongs to the outer membrane factor (OMF) (TC 1.B.17) family.</text>
</comment>
<dbReference type="Proteomes" id="UP000029567">
    <property type="component" value="Unassembled WGS sequence"/>
</dbReference>
<dbReference type="PROSITE" id="PS51257">
    <property type="entry name" value="PROKAR_LIPOPROTEIN"/>
    <property type="match status" value="1"/>
</dbReference>
<protein>
    <submittedName>
        <fullName evidence="3">Multidrug transporter</fullName>
    </submittedName>
</protein>
<evidence type="ECO:0000256" key="1">
    <source>
        <dbReference type="ARBA" id="ARBA00007613"/>
    </source>
</evidence>
<evidence type="ECO:0000313" key="4">
    <source>
        <dbReference type="Proteomes" id="UP000029567"/>
    </source>
</evidence>
<keyword evidence="2" id="KW-0472">Membrane</keyword>
<dbReference type="PANTHER" id="PTHR30203">
    <property type="entry name" value="OUTER MEMBRANE CATION EFFLUX PROTEIN"/>
    <property type="match status" value="1"/>
</dbReference>
<feature type="signal peptide" evidence="2">
    <location>
        <begin position="1"/>
        <end position="18"/>
    </location>
</feature>
<dbReference type="Pfam" id="PF02321">
    <property type="entry name" value="OEP"/>
    <property type="match status" value="2"/>
</dbReference>
<dbReference type="RefSeq" id="WP_034383412.1">
    <property type="nucleotide sequence ID" value="NZ_AWTN01000142.1"/>
</dbReference>
<reference evidence="3 4" key="1">
    <citation type="submission" date="2013-09" db="EMBL/GenBank/DDBJ databases">
        <title>High correlation between genotypes and phenotypes of environmental bacteria Comamonas testosteroni strains.</title>
        <authorList>
            <person name="Liu L."/>
            <person name="Zhu W."/>
            <person name="Xia X."/>
            <person name="Xu B."/>
            <person name="Luo M."/>
            <person name="Wang G."/>
        </authorList>
    </citation>
    <scope>NUCLEOTIDE SEQUENCE [LARGE SCALE GENOMIC DNA]</scope>
    <source>
        <strain evidence="3 4">JL14</strain>
    </source>
</reference>
<sequence>MKLHTLTGAIALAGLLSACSMVPQHQTPAAPVPADWPQAAAASTEAAAPVNWQQFFGNAQLRTLIALTLDNNRDLRAAALNVQAFQALYRIQKADSLPSIGAEAGGSRQRVPADVAGAPQAVTASTYSVGLGMAAYELDLFGRVQSLNDQALQNYLAMDSTRKATQLSLVAATASAWMTWQADQQLLDVVTRTLAANERALDLIVAQVDNGIATDLQRHQAQTAVDSARAQHAQFTRAVEQDLNALQALVGAPLPPSVLQTRVGIADWQLAQLPVGLPSQVLAQRPDILAAEQQLRAANANIGAARAAFFPRIALTASVGTASSDLSGLFNGGSGAWSFAPQISIPLFNAGRLGANLDYATLQKDMRVAQYEKAIQTAFREVADGLSARHTFVRQLQANQSLVQASGKYLDLAQLRYDAGVEGYLTVIDAQRNLLSAELGAVQTGLQQALSEVQLFKALGGGMLVADAQPGA</sequence>
<accession>A0A0E3BVA3</accession>
<keyword evidence="2" id="KW-1134">Transmembrane beta strand</keyword>
<evidence type="ECO:0000256" key="2">
    <source>
        <dbReference type="RuleBase" id="RU362097"/>
    </source>
</evidence>
<name>A0A0E3BVA3_9BURK</name>
<dbReference type="Gene3D" id="1.20.1600.10">
    <property type="entry name" value="Outer membrane efflux proteins (OEP)"/>
    <property type="match status" value="1"/>
</dbReference>
<keyword evidence="2" id="KW-0812">Transmembrane</keyword>
<dbReference type="PANTHER" id="PTHR30203:SF32">
    <property type="entry name" value="CATION EFFLUX SYSTEM PROTEIN CUSC"/>
    <property type="match status" value="1"/>
</dbReference>
<comment type="caution">
    <text evidence="3">The sequence shown here is derived from an EMBL/GenBank/DDBJ whole genome shotgun (WGS) entry which is preliminary data.</text>
</comment>
<proteinExistence type="inferred from homology"/>
<keyword evidence="2" id="KW-0449">Lipoprotein</keyword>
<keyword evidence="2" id="KW-0732">Signal</keyword>
<dbReference type="GO" id="GO:0005886">
    <property type="term" value="C:plasma membrane"/>
    <property type="evidence" value="ECO:0007669"/>
    <property type="project" value="UniProtKB-SubCell"/>
</dbReference>
<dbReference type="AlphaFoldDB" id="A0A0E3BVA3"/>
<dbReference type="Gene3D" id="2.20.200.10">
    <property type="entry name" value="Outer membrane efflux proteins (OEP)"/>
    <property type="match status" value="1"/>
</dbReference>
<dbReference type="GO" id="GO:0015562">
    <property type="term" value="F:efflux transmembrane transporter activity"/>
    <property type="evidence" value="ECO:0007669"/>
    <property type="project" value="InterPro"/>
</dbReference>
<feature type="chain" id="PRO_5001435861" evidence="2">
    <location>
        <begin position="19"/>
        <end position="472"/>
    </location>
</feature>
<keyword evidence="2" id="KW-0564">Palmitate</keyword>
<dbReference type="InterPro" id="IPR010131">
    <property type="entry name" value="MdtP/NodT-like"/>
</dbReference>
<dbReference type="InterPro" id="IPR003423">
    <property type="entry name" value="OMP_efflux"/>
</dbReference>
<organism evidence="3 4">
    <name type="scientific">Comamonas thiooxydans</name>
    <dbReference type="NCBI Taxonomy" id="363952"/>
    <lineage>
        <taxon>Bacteria</taxon>
        <taxon>Pseudomonadati</taxon>
        <taxon>Pseudomonadota</taxon>
        <taxon>Betaproteobacteria</taxon>
        <taxon>Burkholderiales</taxon>
        <taxon>Comamonadaceae</taxon>
        <taxon>Comamonas</taxon>
    </lineage>
</organism>
<dbReference type="SUPFAM" id="SSF56954">
    <property type="entry name" value="Outer membrane efflux proteins (OEP)"/>
    <property type="match status" value="1"/>
</dbReference>
<gene>
    <name evidence="3" type="ORF">P245_25380</name>
</gene>
<comment type="subcellular location">
    <subcellularLocation>
        <location evidence="2">Cell membrane</location>
        <topology evidence="2">Lipid-anchor</topology>
    </subcellularLocation>
</comment>
<evidence type="ECO:0000313" key="3">
    <source>
        <dbReference type="EMBL" id="KGG83096.1"/>
    </source>
</evidence>
<dbReference type="EMBL" id="AWTN01000142">
    <property type="protein sequence ID" value="KGG83096.1"/>
    <property type="molecule type" value="Genomic_DNA"/>
</dbReference>